<evidence type="ECO:0000313" key="2">
    <source>
        <dbReference type="EMBL" id="KAH9843795.1"/>
    </source>
</evidence>
<organism evidence="2 3">
    <name type="scientific">Rhodofomes roseus</name>
    <dbReference type="NCBI Taxonomy" id="34475"/>
    <lineage>
        <taxon>Eukaryota</taxon>
        <taxon>Fungi</taxon>
        <taxon>Dikarya</taxon>
        <taxon>Basidiomycota</taxon>
        <taxon>Agaricomycotina</taxon>
        <taxon>Agaricomycetes</taxon>
        <taxon>Polyporales</taxon>
        <taxon>Rhodofomes</taxon>
    </lineage>
</organism>
<evidence type="ECO:0000256" key="1">
    <source>
        <dbReference type="SAM" id="MobiDB-lite"/>
    </source>
</evidence>
<dbReference type="EMBL" id="JADCUA010000001">
    <property type="protein sequence ID" value="KAH9843795.1"/>
    <property type="molecule type" value="Genomic_DNA"/>
</dbReference>
<feature type="compositionally biased region" description="Basic and acidic residues" evidence="1">
    <location>
        <begin position="133"/>
        <end position="149"/>
    </location>
</feature>
<gene>
    <name evidence="2" type="ORF">C8Q71DRAFT_730074</name>
</gene>
<dbReference type="GeneID" id="72002804"/>
<protein>
    <submittedName>
        <fullName evidence="2">Uncharacterized protein</fullName>
    </submittedName>
</protein>
<sequence>MAPPQMLPNSIPRPNTKPTSLQTAMNVDREQFRATTLFLRELATQHLDLTQYFSTQCPRAIDRVMQEVRKHPILQYYVDGWPADIYVRDWVSRQVLRNRRDCHLGDMHDGTGKANEPPSQGSQPNPSQPRPQVRSDPETSPRCVREDRSATAISPAAGHVLHAPGSKDPSFRTFLKSCRPSLRPLRSEFRRAGIKTVGDFARMARLEAKYRERLLREWMRLTDLEVVEVEMILDTMKL</sequence>
<feature type="region of interest" description="Disordered" evidence="1">
    <location>
        <begin position="102"/>
        <end position="149"/>
    </location>
</feature>
<name>A0ABQ8KWW5_9APHY</name>
<feature type="compositionally biased region" description="Basic and acidic residues" evidence="1">
    <location>
        <begin position="102"/>
        <end position="111"/>
    </location>
</feature>
<proteinExistence type="predicted"/>
<accession>A0ABQ8KWW5</accession>
<feature type="region of interest" description="Disordered" evidence="1">
    <location>
        <begin position="1"/>
        <end position="20"/>
    </location>
</feature>
<comment type="caution">
    <text evidence="2">The sequence shown here is derived from an EMBL/GenBank/DDBJ whole genome shotgun (WGS) entry which is preliminary data.</text>
</comment>
<evidence type="ECO:0000313" key="3">
    <source>
        <dbReference type="Proteomes" id="UP000814176"/>
    </source>
</evidence>
<reference evidence="2 3" key="1">
    <citation type="journal article" date="2021" name="Environ. Microbiol.">
        <title>Gene family expansions and transcriptome signatures uncover fungal adaptations to wood decay.</title>
        <authorList>
            <person name="Hage H."/>
            <person name="Miyauchi S."/>
            <person name="Viragh M."/>
            <person name="Drula E."/>
            <person name="Min B."/>
            <person name="Chaduli D."/>
            <person name="Navarro D."/>
            <person name="Favel A."/>
            <person name="Norest M."/>
            <person name="Lesage-Meessen L."/>
            <person name="Balint B."/>
            <person name="Merenyi Z."/>
            <person name="de Eugenio L."/>
            <person name="Morin E."/>
            <person name="Martinez A.T."/>
            <person name="Baldrian P."/>
            <person name="Stursova M."/>
            <person name="Martinez M.J."/>
            <person name="Novotny C."/>
            <person name="Magnuson J.K."/>
            <person name="Spatafora J.W."/>
            <person name="Maurice S."/>
            <person name="Pangilinan J."/>
            <person name="Andreopoulos W."/>
            <person name="LaButti K."/>
            <person name="Hundley H."/>
            <person name="Na H."/>
            <person name="Kuo A."/>
            <person name="Barry K."/>
            <person name="Lipzen A."/>
            <person name="Henrissat B."/>
            <person name="Riley R."/>
            <person name="Ahrendt S."/>
            <person name="Nagy L.G."/>
            <person name="Grigoriev I.V."/>
            <person name="Martin F."/>
            <person name="Rosso M.N."/>
        </authorList>
    </citation>
    <scope>NUCLEOTIDE SEQUENCE [LARGE SCALE GENOMIC DNA]</scope>
    <source>
        <strain evidence="2 3">CIRM-BRFM 1785</strain>
    </source>
</reference>
<keyword evidence="3" id="KW-1185">Reference proteome</keyword>
<dbReference type="Proteomes" id="UP000814176">
    <property type="component" value="Unassembled WGS sequence"/>
</dbReference>
<feature type="compositionally biased region" description="Low complexity" evidence="1">
    <location>
        <begin position="117"/>
        <end position="132"/>
    </location>
</feature>
<dbReference type="RefSeq" id="XP_047784605.1">
    <property type="nucleotide sequence ID" value="XM_047922072.1"/>
</dbReference>